<evidence type="ECO:0000256" key="6">
    <source>
        <dbReference type="ARBA" id="ARBA00023002"/>
    </source>
</evidence>
<evidence type="ECO:0000259" key="7">
    <source>
        <dbReference type="Pfam" id="PF07992"/>
    </source>
</evidence>
<gene>
    <name evidence="8" type="ORF">A6A03_13035</name>
</gene>
<dbReference type="STRING" id="1707952.A6A03_13035"/>
<keyword evidence="2" id="KW-0285">Flavoprotein</keyword>
<proteinExistence type="predicted"/>
<dbReference type="InterPro" id="IPR023753">
    <property type="entry name" value="FAD/NAD-binding_dom"/>
</dbReference>
<evidence type="ECO:0000256" key="4">
    <source>
        <dbReference type="ARBA" id="ARBA00022827"/>
    </source>
</evidence>
<dbReference type="InterPro" id="IPR015904">
    <property type="entry name" value="Sulphide_quinone_reductase"/>
</dbReference>
<keyword evidence="6" id="KW-0560">Oxidoreductase</keyword>
<evidence type="ECO:0000256" key="5">
    <source>
        <dbReference type="ARBA" id="ARBA00022946"/>
    </source>
</evidence>
<evidence type="ECO:0000256" key="3">
    <source>
        <dbReference type="ARBA" id="ARBA00022719"/>
    </source>
</evidence>
<dbReference type="InterPro" id="IPR036188">
    <property type="entry name" value="FAD/NAD-bd_sf"/>
</dbReference>
<reference evidence="8 9" key="1">
    <citation type="submission" date="2016-04" db="EMBL/GenBank/DDBJ databases">
        <title>Chloroflexus islandicus sp. nov., a thermophilic filamentous anoxygenic phototrophic bacterium from geyser Strokkur (Iceland).</title>
        <authorList>
            <person name="Gaisin V.A."/>
            <person name="Kalashnikov A.M."/>
            <person name="Sukhacheva M.V."/>
            <person name="Grouzdev D.S."/>
            <person name="Ivanov T.M."/>
            <person name="Kuznetsov B."/>
            <person name="Gorlenko V.M."/>
        </authorList>
    </citation>
    <scope>NUCLEOTIDE SEQUENCE [LARGE SCALE GENOMIC DNA]</scope>
    <source>
        <strain evidence="9">isl-2</strain>
    </source>
</reference>
<dbReference type="RefSeq" id="WP_066786150.1">
    <property type="nucleotide sequence ID" value="NZ_LWQS01000047.1"/>
</dbReference>
<dbReference type="AlphaFoldDB" id="A0A178MCA0"/>
<keyword evidence="3" id="KW-0874">Quinone</keyword>
<dbReference type="SUPFAM" id="SSF51905">
    <property type="entry name" value="FAD/NAD(P)-binding domain"/>
    <property type="match status" value="2"/>
</dbReference>
<dbReference type="Pfam" id="PF07992">
    <property type="entry name" value="Pyr_redox_2"/>
    <property type="match status" value="1"/>
</dbReference>
<dbReference type="EMBL" id="LWQS01000047">
    <property type="protein sequence ID" value="OAN46183.1"/>
    <property type="molecule type" value="Genomic_DNA"/>
</dbReference>
<dbReference type="Proteomes" id="UP000078287">
    <property type="component" value="Unassembled WGS sequence"/>
</dbReference>
<dbReference type="FunFam" id="3.50.50.60:FF:000034">
    <property type="entry name" value="sulfide:quinone oxidoreductase, mitochondrial"/>
    <property type="match status" value="1"/>
</dbReference>
<dbReference type="PANTHER" id="PTHR10632:SF2">
    <property type="entry name" value="SULFIDE:QUINONE OXIDOREDUCTASE, MITOCHONDRIAL"/>
    <property type="match status" value="1"/>
</dbReference>
<feature type="domain" description="FAD/NAD(P)-binding" evidence="7">
    <location>
        <begin position="6"/>
        <end position="119"/>
    </location>
</feature>
<comment type="caution">
    <text evidence="8">The sequence shown here is derived from an EMBL/GenBank/DDBJ whole genome shotgun (WGS) entry which is preliminary data.</text>
</comment>
<dbReference type="GO" id="GO:0070224">
    <property type="term" value="F:sulfide:quinone oxidoreductase activity"/>
    <property type="evidence" value="ECO:0007669"/>
    <property type="project" value="TreeGrafter"/>
</dbReference>
<dbReference type="Gene3D" id="3.50.50.60">
    <property type="entry name" value="FAD/NAD(P)-binding domain"/>
    <property type="match status" value="2"/>
</dbReference>
<keyword evidence="5" id="KW-0809">Transit peptide</keyword>
<name>A0A178MCA0_9CHLR</name>
<dbReference type="GO" id="GO:0048038">
    <property type="term" value="F:quinone binding"/>
    <property type="evidence" value="ECO:0007669"/>
    <property type="project" value="UniProtKB-KW"/>
</dbReference>
<dbReference type="OrthoDB" id="9805710at2"/>
<accession>A0A178MCA0</accession>
<dbReference type="GO" id="GO:0071949">
    <property type="term" value="F:FAD binding"/>
    <property type="evidence" value="ECO:0007669"/>
    <property type="project" value="TreeGrafter"/>
</dbReference>
<evidence type="ECO:0000256" key="2">
    <source>
        <dbReference type="ARBA" id="ARBA00022630"/>
    </source>
</evidence>
<keyword evidence="9" id="KW-1185">Reference proteome</keyword>
<dbReference type="GO" id="GO:0070221">
    <property type="term" value="P:sulfide oxidation, using sulfide:quinone oxidoreductase"/>
    <property type="evidence" value="ECO:0007669"/>
    <property type="project" value="TreeGrafter"/>
</dbReference>
<organism evidence="8 9">
    <name type="scientific">Chloroflexus islandicus</name>
    <dbReference type="NCBI Taxonomy" id="1707952"/>
    <lineage>
        <taxon>Bacteria</taxon>
        <taxon>Bacillati</taxon>
        <taxon>Chloroflexota</taxon>
        <taxon>Chloroflexia</taxon>
        <taxon>Chloroflexales</taxon>
        <taxon>Chloroflexineae</taxon>
        <taxon>Chloroflexaceae</taxon>
        <taxon>Chloroflexus</taxon>
    </lineage>
</organism>
<comment type="cofactor">
    <cofactor evidence="1">
        <name>FAD</name>
        <dbReference type="ChEBI" id="CHEBI:57692"/>
    </cofactor>
</comment>
<evidence type="ECO:0000313" key="9">
    <source>
        <dbReference type="Proteomes" id="UP000078287"/>
    </source>
</evidence>
<evidence type="ECO:0000256" key="1">
    <source>
        <dbReference type="ARBA" id="ARBA00001974"/>
    </source>
</evidence>
<evidence type="ECO:0000313" key="8">
    <source>
        <dbReference type="EMBL" id="OAN46183.1"/>
    </source>
</evidence>
<protein>
    <submittedName>
        <fullName evidence="8">Pyridine nucleotide-disulfide oxidoreductase</fullName>
    </submittedName>
</protein>
<dbReference type="PANTHER" id="PTHR10632">
    <property type="entry name" value="SULFIDE:QUINONE OXIDOREDUCTASE"/>
    <property type="match status" value="1"/>
</dbReference>
<sequence length="396" mass="43691">MAKSHYQVIIAGGGTGGLTVAAQLMDQPNPPEIALIEPAEVHYYQPLWTLVGGGVFPREQSARPEADYIPPGVTWIKEKVKAFDPDNNSLTLGNGETITYDFLVVALGIQIDWGKIKGLPETLGKNGVCSNYSYDTVEYTWQNIRTFRGGNAVFTHPSTPIKCGGAPQKIVYLADDYFRRSGVRQQTQLNFYHAGASIFAVKKYADALNRVVARKGINVHFQHDLIEVRGEAREAVFLNLATRETVTVNFDMLHVSPPQSAPDVIKSSALAHSSGWVDVDQYTLQHKRYPNVFSLGDCANLPTSKTGAAIRKQAPVLVANLTAAMAKETLPATYDGYTSCPLVTGYGSLILAEFDYTNQPKESFPFDQSQERYSMYALKAYGLPAMYWNGMLRGRM</sequence>
<keyword evidence="4" id="KW-0274">FAD</keyword>